<keyword evidence="3" id="KW-1185">Reference proteome</keyword>
<name>S2JNZ7_MUCC1</name>
<evidence type="ECO:0000313" key="2">
    <source>
        <dbReference type="EMBL" id="EPB92066.1"/>
    </source>
</evidence>
<dbReference type="InParanoid" id="S2JNZ7"/>
<sequence>MSQTSEKSPTTANSNLDPLEHQPNAQQESMCIPPFPRQVSLTDLKVQFAFIQCISSWQLLGIYIALYDNQGVLSKCDSSSSSVYSQLLCLYTAYLPFM</sequence>
<accession>S2JNZ7</accession>
<dbReference type="Proteomes" id="UP000014254">
    <property type="component" value="Unassembled WGS sequence"/>
</dbReference>
<dbReference type="AlphaFoldDB" id="S2JNZ7"/>
<dbReference type="EMBL" id="KE123903">
    <property type="protein sequence ID" value="EPB92066.1"/>
    <property type="molecule type" value="Genomic_DNA"/>
</dbReference>
<feature type="region of interest" description="Disordered" evidence="1">
    <location>
        <begin position="1"/>
        <end position="30"/>
    </location>
</feature>
<evidence type="ECO:0000313" key="3">
    <source>
        <dbReference type="Proteomes" id="UP000014254"/>
    </source>
</evidence>
<organism evidence="2 3">
    <name type="scientific">Mucor circinelloides f. circinelloides (strain 1006PhL)</name>
    <name type="common">Mucormycosis agent</name>
    <name type="synonym">Calyptromyces circinelloides</name>
    <dbReference type="NCBI Taxonomy" id="1220926"/>
    <lineage>
        <taxon>Eukaryota</taxon>
        <taxon>Fungi</taxon>
        <taxon>Fungi incertae sedis</taxon>
        <taxon>Mucoromycota</taxon>
        <taxon>Mucoromycotina</taxon>
        <taxon>Mucoromycetes</taxon>
        <taxon>Mucorales</taxon>
        <taxon>Mucorineae</taxon>
        <taxon>Mucoraceae</taxon>
        <taxon>Mucor</taxon>
    </lineage>
</organism>
<feature type="compositionally biased region" description="Polar residues" evidence="1">
    <location>
        <begin position="1"/>
        <end position="16"/>
    </location>
</feature>
<proteinExistence type="predicted"/>
<evidence type="ECO:0000256" key="1">
    <source>
        <dbReference type="SAM" id="MobiDB-lite"/>
    </source>
</evidence>
<dbReference type="VEuPathDB" id="FungiDB:HMPREF1544_01130"/>
<reference evidence="3" key="1">
    <citation type="submission" date="2013-05" db="EMBL/GenBank/DDBJ databases">
        <title>The Genome sequence of Mucor circinelloides f. circinelloides 1006PhL.</title>
        <authorList>
            <consortium name="The Broad Institute Genomics Platform"/>
            <person name="Cuomo C."/>
            <person name="Earl A."/>
            <person name="Findley K."/>
            <person name="Lee S.C."/>
            <person name="Walker B."/>
            <person name="Young S."/>
            <person name="Zeng Q."/>
            <person name="Gargeya S."/>
            <person name="Fitzgerald M."/>
            <person name="Haas B."/>
            <person name="Abouelleil A."/>
            <person name="Allen A.W."/>
            <person name="Alvarado L."/>
            <person name="Arachchi H.M."/>
            <person name="Berlin A.M."/>
            <person name="Chapman S.B."/>
            <person name="Gainer-Dewar J."/>
            <person name="Goldberg J."/>
            <person name="Griggs A."/>
            <person name="Gujja S."/>
            <person name="Hansen M."/>
            <person name="Howarth C."/>
            <person name="Imamovic A."/>
            <person name="Ireland A."/>
            <person name="Larimer J."/>
            <person name="McCowan C."/>
            <person name="Murphy C."/>
            <person name="Pearson M."/>
            <person name="Poon T.W."/>
            <person name="Priest M."/>
            <person name="Roberts A."/>
            <person name="Saif S."/>
            <person name="Shea T."/>
            <person name="Sisk P."/>
            <person name="Sykes S."/>
            <person name="Wortman J."/>
            <person name="Nusbaum C."/>
            <person name="Birren B."/>
        </authorList>
    </citation>
    <scope>NUCLEOTIDE SEQUENCE [LARGE SCALE GENOMIC DNA]</scope>
    <source>
        <strain evidence="3">1006PhL</strain>
    </source>
</reference>
<gene>
    <name evidence="2" type="ORF">HMPREF1544_01130</name>
</gene>
<protein>
    <submittedName>
        <fullName evidence="2">Uncharacterized protein</fullName>
    </submittedName>
</protein>